<dbReference type="OrthoDB" id="1706066at2759"/>
<evidence type="ECO:0000313" key="3">
    <source>
        <dbReference type="Proteomes" id="UP000316079"/>
    </source>
</evidence>
<reference evidence="2 3" key="1">
    <citation type="journal article" date="2019" name="Sci. Data">
        <title>Hybrid genome assembly and annotation of Danionella translucida.</title>
        <authorList>
            <person name="Kadobianskyi M."/>
            <person name="Schulze L."/>
            <person name="Schuelke M."/>
            <person name="Judkewitz B."/>
        </authorList>
    </citation>
    <scope>NUCLEOTIDE SEQUENCE [LARGE SCALE GENOMIC DNA]</scope>
    <source>
        <strain evidence="2 3">Bolton</strain>
    </source>
</reference>
<dbReference type="Proteomes" id="UP000316079">
    <property type="component" value="Unassembled WGS sequence"/>
</dbReference>
<dbReference type="AlphaFoldDB" id="A0A553NL11"/>
<dbReference type="GO" id="GO:0006085">
    <property type="term" value="P:acetyl-CoA biosynthetic process"/>
    <property type="evidence" value="ECO:0007669"/>
    <property type="project" value="TreeGrafter"/>
</dbReference>
<dbReference type="Pfam" id="PF16177">
    <property type="entry name" value="ACAS_N"/>
    <property type="match status" value="1"/>
</dbReference>
<evidence type="ECO:0000313" key="2">
    <source>
        <dbReference type="EMBL" id="TRY66118.1"/>
    </source>
</evidence>
<dbReference type="SUPFAM" id="SSF56801">
    <property type="entry name" value="Acetyl-CoA synthetase-like"/>
    <property type="match status" value="1"/>
</dbReference>
<dbReference type="Gene3D" id="3.40.50.12780">
    <property type="entry name" value="N-terminal domain of ligase-like"/>
    <property type="match status" value="1"/>
</dbReference>
<protein>
    <recommendedName>
        <fullName evidence="1">Acetyl-coenzyme A synthetase N-terminal domain-containing protein</fullName>
    </recommendedName>
</protein>
<comment type="caution">
    <text evidence="2">The sequence shown here is derived from an EMBL/GenBank/DDBJ whole genome shotgun (WGS) entry which is preliminary data.</text>
</comment>
<name>A0A553NL11_9TELE</name>
<dbReference type="InterPro" id="IPR042099">
    <property type="entry name" value="ANL_N_sf"/>
</dbReference>
<keyword evidence="3" id="KW-1185">Reference proteome</keyword>
<dbReference type="EMBL" id="SRMA01026865">
    <property type="protein sequence ID" value="TRY66118.1"/>
    <property type="molecule type" value="Genomic_DNA"/>
</dbReference>
<feature type="domain" description="Acetyl-coenzyme A synthetase N-terminal" evidence="1">
    <location>
        <begin position="34"/>
        <end position="93"/>
    </location>
</feature>
<evidence type="ECO:0000259" key="1">
    <source>
        <dbReference type="Pfam" id="PF16177"/>
    </source>
</evidence>
<sequence length="123" mass="14496">MSPVSESSGMEKEEIFLPPEGTFTDAHVPNFDAYQDLYKKSIEQPEEFWGEVAQEFFWRTPPSGQILQYNFDITKGSIYIRFMEGARTNICYNILDRNVYERNLGEKVAYYWYLFFQSPCDPS</sequence>
<dbReference type="PANTHER" id="PTHR24095">
    <property type="entry name" value="ACETYL-COENZYME A SYNTHETASE"/>
    <property type="match status" value="1"/>
</dbReference>
<dbReference type="GO" id="GO:0003987">
    <property type="term" value="F:acetate-CoA ligase activity"/>
    <property type="evidence" value="ECO:0007669"/>
    <property type="project" value="TreeGrafter"/>
</dbReference>
<accession>A0A553NL11</accession>
<dbReference type="InterPro" id="IPR032387">
    <property type="entry name" value="ACAS_N"/>
</dbReference>
<proteinExistence type="predicted"/>
<organism evidence="2 3">
    <name type="scientific">Danionella cerebrum</name>
    <dbReference type="NCBI Taxonomy" id="2873325"/>
    <lineage>
        <taxon>Eukaryota</taxon>
        <taxon>Metazoa</taxon>
        <taxon>Chordata</taxon>
        <taxon>Craniata</taxon>
        <taxon>Vertebrata</taxon>
        <taxon>Euteleostomi</taxon>
        <taxon>Actinopterygii</taxon>
        <taxon>Neopterygii</taxon>
        <taxon>Teleostei</taxon>
        <taxon>Ostariophysi</taxon>
        <taxon>Cypriniformes</taxon>
        <taxon>Danionidae</taxon>
        <taxon>Danioninae</taxon>
        <taxon>Danionella</taxon>
    </lineage>
</organism>
<dbReference type="PANTHER" id="PTHR24095:SF146">
    <property type="entry name" value="ACETYL-COENZYME A SYNTHETASE"/>
    <property type="match status" value="1"/>
</dbReference>
<gene>
    <name evidence="2" type="ORF">DNTS_035596</name>
</gene>